<dbReference type="GO" id="GO:0005975">
    <property type="term" value="P:carbohydrate metabolic process"/>
    <property type="evidence" value="ECO:0007669"/>
    <property type="project" value="InterPro"/>
</dbReference>
<dbReference type="PANTHER" id="PTHR43863:SF2">
    <property type="entry name" value="MALTASE-GLUCOAMYLASE"/>
    <property type="match status" value="1"/>
</dbReference>
<dbReference type="Pfam" id="PF22124">
    <property type="entry name" value="Glyco_hydro_95_cat"/>
    <property type="match status" value="1"/>
</dbReference>
<organism evidence="2 3">
    <name type="scientific">Paenibacillus oryzisoli</name>
    <dbReference type="NCBI Taxonomy" id="1850517"/>
    <lineage>
        <taxon>Bacteria</taxon>
        <taxon>Bacillati</taxon>
        <taxon>Bacillota</taxon>
        <taxon>Bacilli</taxon>
        <taxon>Bacillales</taxon>
        <taxon>Paenibacillaceae</taxon>
        <taxon>Paenibacillus</taxon>
    </lineage>
</organism>
<dbReference type="Pfam" id="PF16990">
    <property type="entry name" value="CBM_35"/>
    <property type="match status" value="2"/>
</dbReference>
<dbReference type="SUPFAM" id="SSF49785">
    <property type="entry name" value="Galactose-binding domain-like"/>
    <property type="match status" value="2"/>
</dbReference>
<dbReference type="InterPro" id="IPR008979">
    <property type="entry name" value="Galactose-bd-like_sf"/>
</dbReference>
<dbReference type="InterPro" id="IPR012341">
    <property type="entry name" value="6hp_glycosidase-like_sf"/>
</dbReference>
<evidence type="ECO:0000313" key="2">
    <source>
        <dbReference type="EMBL" id="OAS13272.1"/>
    </source>
</evidence>
<dbReference type="Proteomes" id="UP000078454">
    <property type="component" value="Unassembled WGS sequence"/>
</dbReference>
<proteinExistence type="predicted"/>
<evidence type="ECO:0000259" key="1">
    <source>
        <dbReference type="PROSITE" id="PS51175"/>
    </source>
</evidence>
<dbReference type="InterPro" id="IPR008928">
    <property type="entry name" value="6-hairpin_glycosidase_sf"/>
</dbReference>
<dbReference type="PANTHER" id="PTHR43863">
    <property type="entry name" value="HYDROLASE, PUTATIVE (AFU_ORTHOLOGUE AFUA_1G03140)-RELATED"/>
    <property type="match status" value="1"/>
</dbReference>
<dbReference type="GO" id="GO:0030246">
    <property type="term" value="F:carbohydrate binding"/>
    <property type="evidence" value="ECO:0007669"/>
    <property type="project" value="InterPro"/>
</dbReference>
<evidence type="ECO:0000313" key="3">
    <source>
        <dbReference type="Proteomes" id="UP000078454"/>
    </source>
</evidence>
<dbReference type="STRING" id="1850517.A8708_10770"/>
<keyword evidence="3" id="KW-1185">Reference proteome</keyword>
<dbReference type="OrthoDB" id="101302at2"/>
<protein>
    <recommendedName>
        <fullName evidence="1">CBM6 domain-containing protein</fullName>
    </recommendedName>
</protein>
<dbReference type="Gene3D" id="2.60.40.1180">
    <property type="entry name" value="Golgi alpha-mannosidase II"/>
    <property type="match status" value="1"/>
</dbReference>
<comment type="caution">
    <text evidence="2">The sequence shown here is derived from an EMBL/GenBank/DDBJ whole genome shotgun (WGS) entry which is preliminary data.</text>
</comment>
<dbReference type="Pfam" id="PF21307">
    <property type="entry name" value="Glyco_hydro_95_C"/>
    <property type="match status" value="1"/>
</dbReference>
<feature type="domain" description="CBM6" evidence="1">
    <location>
        <begin position="889"/>
        <end position="1014"/>
    </location>
</feature>
<gene>
    <name evidence="2" type="ORF">A8708_10770</name>
</gene>
<dbReference type="EMBL" id="LYPB01000095">
    <property type="protein sequence ID" value="OAS13272.1"/>
    <property type="molecule type" value="Genomic_DNA"/>
</dbReference>
<name>A0A197ZWS3_9BACL</name>
<dbReference type="AlphaFoldDB" id="A0A197ZWS3"/>
<dbReference type="SUPFAM" id="SSF48208">
    <property type="entry name" value="Six-hairpin glycosidases"/>
    <property type="match status" value="1"/>
</dbReference>
<dbReference type="Gene3D" id="2.60.120.260">
    <property type="entry name" value="Galactose-binding domain-like"/>
    <property type="match status" value="2"/>
</dbReference>
<feature type="domain" description="CBM6" evidence="1">
    <location>
        <begin position="1017"/>
        <end position="1142"/>
    </location>
</feature>
<accession>A0A197ZWS3</accession>
<dbReference type="RefSeq" id="WP_068671467.1">
    <property type="nucleotide sequence ID" value="NZ_LYPB01000095.1"/>
</dbReference>
<dbReference type="InterPro" id="IPR051816">
    <property type="entry name" value="Glycosyl_Hydrolase_31"/>
</dbReference>
<dbReference type="Gene3D" id="1.50.10.10">
    <property type="match status" value="1"/>
</dbReference>
<dbReference type="InterPro" id="IPR049053">
    <property type="entry name" value="AFCA-like_C"/>
</dbReference>
<reference evidence="2 3" key="1">
    <citation type="submission" date="2016-05" db="EMBL/GenBank/DDBJ databases">
        <title>Paenibacillus sp. 1ZS3-15 nov., isolated from the rhizosphere soil.</title>
        <authorList>
            <person name="Zhang X.X."/>
            <person name="Zhang J."/>
        </authorList>
    </citation>
    <scope>NUCLEOTIDE SEQUENCE [LARGE SCALE GENOMIC DNA]</scope>
    <source>
        <strain evidence="2 3">1ZS3-15</strain>
    </source>
</reference>
<dbReference type="PROSITE" id="PS51175">
    <property type="entry name" value="CBM6"/>
    <property type="match status" value="2"/>
</dbReference>
<dbReference type="InterPro" id="IPR013780">
    <property type="entry name" value="Glyco_hydro_b"/>
</dbReference>
<dbReference type="InterPro" id="IPR054363">
    <property type="entry name" value="GH95_cat"/>
</dbReference>
<dbReference type="InterPro" id="IPR005084">
    <property type="entry name" value="CBM6"/>
</dbReference>
<dbReference type="CDD" id="cd04083">
    <property type="entry name" value="CBM35_Lmo2446-like"/>
    <property type="match status" value="2"/>
</dbReference>
<sequence>MTKRHIYTILSPFMVLIMLLQTITIFPKQTHAEITAPLSPVLPAFSNPVNPVFNPNYSELIGRSDLTYTGLITSGNKGMPVATGRFGGPVWQSSGNTLSMQLNHTDSFMFNDASSVSKDHQNSGGGALGRVHVGFGSGTVFDAATQQRLSLYDGKLNIMGTGVAINVIANMNSDAIAIQITDNRATPTAITVDLAMLRAANQVWGAHSAVSTLTTESDNKTIVLEQVIQEPSSTGIAVNNYYNRTAVAATVQGRNVSSVSTSTVGTRQALRLNLPAQSGSFTVIIGGDSTMSQSVNVKANAIANALNSPTYSSIYASSQGWWSAFWDKSYIYLPSKKDFEQRRNYYMYLAAISNRGNFPSKYNGGIWIGEEDRRDWGSFFWNWNQDSLYQPLIAANHMELMDPMFKMRDRSYQQYVTAADQMWGSQGTFIGETAGVLGWETLPSNIATSVKQYYNFTTNTRSQDFTNLTAQRNTFLPVWNWNVFGANNQASYVSHTMMATQETAEYYWQVYLHTKDLNWLRDEAYPFIKGAAELYRTYAGLRKETDGKYHFYNTNLHEHIWAGKDVIDDLSMARGVFAAVVEASTLLGVDSTLRPQWVDRRDNLARYPLRTDTGALWAGSTNSSLASQLATNQPAWAQGLQPAYFIRDLHGTESPIFKMLEKYDVLNLETRDQGLDNGDWAIALNTFLHSPGYYNQVQNQVVDRNGSSRFHVDAAKLGRAQDMDEILNTQYGVFTINGVNPNLLFDQGDYYSAEGYGTFSAAIQEALNQSLSPTPVGDPVIRVFPAWPTAWDAKYKLLAKDGFEVSSSMKSGDIQYVEIESKLGNVARVRNPWTTNVVLYRNGVQSQTLSGSLLSFNTMAGETIVLVRPGTTPDQYRSSTLDGSSTGVGTYEAESAQLSSGAKVNNDHPGYTGSGFVDGYWTSGATATFSVNVATAGSYRVTTRYANAQNNPSTASLYVNGTKIKQSNFPKLANWDTWGNQSEVITLNSGSNTIAYKYDTGDTGWINLDNITLTSLIKAEAESAQLSGGAKVNTDHTGYSGTGFVDGYWISGANTTFSVTVPTAGNYSISARYANAQNNPSTASIYVNGTKIKQATFAKLANWDTWANQTDVLALNAGVNTITYKYDTGDTGYINLDYIQVQ</sequence>